<evidence type="ECO:0000256" key="1">
    <source>
        <dbReference type="ARBA" id="ARBA00022475"/>
    </source>
</evidence>
<evidence type="ECO:0000313" key="6">
    <source>
        <dbReference type="EMBL" id="OJI92004.1"/>
    </source>
</evidence>
<dbReference type="AlphaFoldDB" id="A0A1L9NSA3"/>
<dbReference type="RefSeq" id="WP_084649769.1">
    <property type="nucleotide sequence ID" value="NZ_MLCB01000205.1"/>
</dbReference>
<keyword evidence="2" id="KW-0732">Signal</keyword>
<evidence type="ECO:0000256" key="3">
    <source>
        <dbReference type="ARBA" id="ARBA00023136"/>
    </source>
</evidence>
<dbReference type="OrthoDB" id="1110708at2"/>
<evidence type="ECO:0000256" key="5">
    <source>
        <dbReference type="ARBA" id="ARBA00023288"/>
    </source>
</evidence>
<keyword evidence="3" id="KW-0472">Membrane</keyword>
<dbReference type="GO" id="GO:0030288">
    <property type="term" value="C:outer membrane-bounded periplasmic space"/>
    <property type="evidence" value="ECO:0007669"/>
    <property type="project" value="InterPro"/>
</dbReference>
<comment type="caution">
    <text evidence="6">The sequence shown here is derived from an EMBL/GenBank/DDBJ whole genome shotgun (WGS) entry which is preliminary data.</text>
</comment>
<dbReference type="PANTHER" id="PTHR41164:SF1">
    <property type="entry name" value="CURLI PRODUCTION ASSEMBLY_TRANSPORT COMPONENT CSGG"/>
    <property type="match status" value="1"/>
</dbReference>
<keyword evidence="4" id="KW-0564">Palmitate</keyword>
<sequence>MKQCMLILLISLATGCAGVEKPQLIQQQKPNYAKDWLTSHSVSKTEKIHRIAVLEIQDKTGSLETPAGSRSVSQGLTELIKHLLNKDPYSKFISQHDRQNLDALLRERSIAELFNKDAENVTSSSRLNTLISPAVDTVQLSKLLPVEILISGAVVGYDKTIRDTTKGLSVNVFRASEKTSIDEVELTLFFTDVETGEVFGSFSSRQKIRSSTNGVGYLGYPSRDLLFEIESGWTANESITLALLAASEECLAYLTRKLHLEKV</sequence>
<dbReference type="PROSITE" id="PS51257">
    <property type="entry name" value="PROKAR_LIPOPROTEIN"/>
    <property type="match status" value="1"/>
</dbReference>
<organism evidence="6 7">
    <name type="scientific">Planktotalea frisia</name>
    <dbReference type="NCBI Taxonomy" id="696762"/>
    <lineage>
        <taxon>Bacteria</taxon>
        <taxon>Pseudomonadati</taxon>
        <taxon>Pseudomonadota</taxon>
        <taxon>Alphaproteobacteria</taxon>
        <taxon>Rhodobacterales</taxon>
        <taxon>Paracoccaceae</taxon>
        <taxon>Planktotalea</taxon>
    </lineage>
</organism>
<dbReference type="EMBL" id="MLCB01000205">
    <property type="protein sequence ID" value="OJI92004.1"/>
    <property type="molecule type" value="Genomic_DNA"/>
</dbReference>
<dbReference type="Proteomes" id="UP000184514">
    <property type="component" value="Unassembled WGS sequence"/>
</dbReference>
<keyword evidence="5" id="KW-0449">Lipoprotein</keyword>
<dbReference type="PANTHER" id="PTHR41164">
    <property type="entry name" value="CURLI PRODUCTION ASSEMBLY/TRANSPORT COMPONENT CSGG"/>
    <property type="match status" value="1"/>
</dbReference>
<dbReference type="InterPro" id="IPR005534">
    <property type="entry name" value="Curli_assmbl/transp-comp_CsgG"/>
</dbReference>
<evidence type="ECO:0000256" key="2">
    <source>
        <dbReference type="ARBA" id="ARBA00022729"/>
    </source>
</evidence>
<accession>A0A1L9NSA3</accession>
<evidence type="ECO:0000313" key="7">
    <source>
        <dbReference type="Proteomes" id="UP000184514"/>
    </source>
</evidence>
<dbReference type="Pfam" id="PF03783">
    <property type="entry name" value="CsgG"/>
    <property type="match status" value="1"/>
</dbReference>
<gene>
    <name evidence="6" type="ORF">PFRI_37850</name>
</gene>
<name>A0A1L9NSA3_9RHOB</name>
<keyword evidence="7" id="KW-1185">Reference proteome</keyword>
<keyword evidence="1" id="KW-1003">Cell membrane</keyword>
<protein>
    <submittedName>
        <fullName evidence="6">Curli production assembly/transport component CsgG</fullName>
    </submittedName>
</protein>
<proteinExistence type="predicted"/>
<evidence type="ECO:0000256" key="4">
    <source>
        <dbReference type="ARBA" id="ARBA00023139"/>
    </source>
</evidence>
<dbReference type="STRING" id="696762.PFRI_37850"/>
<dbReference type="Gene3D" id="3.40.50.10610">
    <property type="entry name" value="ABC-type transport auxiliary lipoprotein component"/>
    <property type="match status" value="2"/>
</dbReference>
<reference evidence="6 7" key="1">
    <citation type="submission" date="2016-10" db="EMBL/GenBank/DDBJ databases">
        <title>Genome sequence of Planktotalea frisia SH6-1.</title>
        <authorList>
            <person name="Poehlein A."/>
            <person name="Bakenhus I."/>
            <person name="Voget S."/>
            <person name="Brinkhoff T."/>
            <person name="Simon M."/>
        </authorList>
    </citation>
    <scope>NUCLEOTIDE SEQUENCE [LARGE SCALE GENOMIC DNA]</scope>
    <source>
        <strain evidence="6 7">SH6-1</strain>
    </source>
</reference>